<evidence type="ECO:0000313" key="2">
    <source>
        <dbReference type="Proteomes" id="UP000240542"/>
    </source>
</evidence>
<proteinExistence type="predicted"/>
<dbReference type="RefSeq" id="WP_106584106.1">
    <property type="nucleotide sequence ID" value="NZ_PYGA01000012.1"/>
</dbReference>
<reference evidence="1 2" key="1">
    <citation type="submission" date="2018-03" db="EMBL/GenBank/DDBJ databases">
        <title>Genomic Encyclopedia of Archaeal and Bacterial Type Strains, Phase II (KMG-II): from individual species to whole genera.</title>
        <authorList>
            <person name="Goeker M."/>
        </authorList>
    </citation>
    <scope>NUCLEOTIDE SEQUENCE [LARGE SCALE GENOMIC DNA]</scope>
    <source>
        <strain evidence="1 2">DSM 45312</strain>
    </source>
</reference>
<dbReference type="EMBL" id="PYGA01000012">
    <property type="protein sequence ID" value="PSK96152.1"/>
    <property type="molecule type" value="Genomic_DNA"/>
</dbReference>
<name>A0A2P8DG12_9ACTN</name>
<sequence length="165" mass="17946">MPLRLTAHSPELARSLRWLVTAHAAETTAVFGTELAARNHLTLLLREVWPQVTAVEITFGTAAADRCDYTTGHIRCLLHQVGGRAAPLVDSTRDGAALGDLTRDDIALPPGVTGEHWRRIARDVDTVLALLLRHGTPHRGPQDEFTVEAEQAVLHLHLTPTAALP</sequence>
<accession>A0A2P8DG12</accession>
<organism evidence="1 2">
    <name type="scientific">Murinocardiopsis flavida</name>
    <dbReference type="NCBI Taxonomy" id="645275"/>
    <lineage>
        <taxon>Bacteria</taxon>
        <taxon>Bacillati</taxon>
        <taxon>Actinomycetota</taxon>
        <taxon>Actinomycetes</taxon>
        <taxon>Streptosporangiales</taxon>
        <taxon>Nocardiopsidaceae</taxon>
        <taxon>Murinocardiopsis</taxon>
    </lineage>
</organism>
<dbReference type="Proteomes" id="UP000240542">
    <property type="component" value="Unassembled WGS sequence"/>
</dbReference>
<evidence type="ECO:0000313" key="1">
    <source>
        <dbReference type="EMBL" id="PSK96152.1"/>
    </source>
</evidence>
<dbReference type="AlphaFoldDB" id="A0A2P8DG12"/>
<gene>
    <name evidence="1" type="ORF">CLV63_11234</name>
</gene>
<comment type="caution">
    <text evidence="1">The sequence shown here is derived from an EMBL/GenBank/DDBJ whole genome shotgun (WGS) entry which is preliminary data.</text>
</comment>
<protein>
    <submittedName>
        <fullName evidence="1">Uncharacterized protein</fullName>
    </submittedName>
</protein>
<keyword evidence="2" id="KW-1185">Reference proteome</keyword>